<dbReference type="AlphaFoldDB" id="A0A1P8V0P5"/>
<keyword evidence="3" id="KW-1185">Reference proteome</keyword>
<keyword evidence="2" id="KW-0614">Plasmid</keyword>
<dbReference type="GO" id="GO:0016740">
    <property type="term" value="F:transferase activity"/>
    <property type="evidence" value="ECO:0007669"/>
    <property type="project" value="UniProtKB-KW"/>
</dbReference>
<name>A0A1P8V0P5_9RHOB</name>
<keyword evidence="2" id="KW-0808">Transferase</keyword>
<dbReference type="RefSeq" id="WP_076706149.1">
    <property type="nucleotide sequence ID" value="NZ_CP015094.1"/>
</dbReference>
<proteinExistence type="predicted"/>
<dbReference type="Proteomes" id="UP000187059">
    <property type="component" value="Plasmid pPABY6"/>
</dbReference>
<evidence type="ECO:0000313" key="2">
    <source>
        <dbReference type="EMBL" id="APZ55198.1"/>
    </source>
</evidence>
<protein>
    <submittedName>
        <fullName evidence="2">Glycosyltransferase</fullName>
    </submittedName>
</protein>
<dbReference type="OrthoDB" id="7210452at2"/>
<evidence type="ECO:0000313" key="3">
    <source>
        <dbReference type="Proteomes" id="UP000187059"/>
    </source>
</evidence>
<sequence length="170" mass="18189">MSAPLPRDLSDLQSALRAKLEEAELLAMTSLDEIETLTTLLGQLTAPGSGTEDKSGAESAAREEMRHRLAGALQRPASPQVAAPERQKAALMADPLFDATWYLQTYPDVAESGMDPAAHYLSAGAFEGRDPGPAFDTIAYYLANPDIADAGWPALSHYLMFGRAAGRRLA</sequence>
<feature type="region of interest" description="Disordered" evidence="1">
    <location>
        <begin position="43"/>
        <end position="65"/>
    </location>
</feature>
<organism evidence="2 3">
    <name type="scientific">Salipiger abyssi</name>
    <dbReference type="NCBI Taxonomy" id="1250539"/>
    <lineage>
        <taxon>Bacteria</taxon>
        <taxon>Pseudomonadati</taxon>
        <taxon>Pseudomonadota</taxon>
        <taxon>Alphaproteobacteria</taxon>
        <taxon>Rhodobacterales</taxon>
        <taxon>Roseobacteraceae</taxon>
        <taxon>Salipiger</taxon>
    </lineage>
</organism>
<dbReference type="KEGG" id="paby:Ga0080574_TMP4916"/>
<reference evidence="2 3" key="1">
    <citation type="submission" date="2016-04" db="EMBL/GenBank/DDBJ databases">
        <title>Deep-sea bacteria in the southern Pacific.</title>
        <authorList>
            <person name="Tang K."/>
        </authorList>
    </citation>
    <scope>NUCLEOTIDE SEQUENCE [LARGE SCALE GENOMIC DNA]</scope>
    <source>
        <strain evidence="2 3">JLT2014</strain>
        <plasmid evidence="3">ppaby6</plasmid>
    </source>
</reference>
<dbReference type="EMBL" id="CP015094">
    <property type="protein sequence ID" value="APZ55198.1"/>
    <property type="molecule type" value="Genomic_DNA"/>
</dbReference>
<geneLocation type="plasmid" evidence="3">
    <name>ppaby6</name>
</geneLocation>
<feature type="compositionally biased region" description="Basic and acidic residues" evidence="1">
    <location>
        <begin position="51"/>
        <end position="65"/>
    </location>
</feature>
<evidence type="ECO:0000256" key="1">
    <source>
        <dbReference type="SAM" id="MobiDB-lite"/>
    </source>
</evidence>
<gene>
    <name evidence="2" type="ORF">Ga0080574_TMP4916</name>
</gene>
<accession>A0A1P8V0P5</accession>